<dbReference type="AlphaFoldDB" id="A0AAW1YFP8"/>
<dbReference type="Gene3D" id="3.30.420.10">
    <property type="entry name" value="Ribonuclease H-like superfamily/Ribonuclease H"/>
    <property type="match status" value="1"/>
</dbReference>
<dbReference type="PANTHER" id="PTHR13620:SF105">
    <property type="entry name" value="OS01G0737700 PROTEIN"/>
    <property type="match status" value="1"/>
</dbReference>
<dbReference type="InterPro" id="IPR036397">
    <property type="entry name" value="RNaseH_sf"/>
</dbReference>
<sequence length="100" mass="11794">MASTDSKCKFYNIKFYKDRIKTIVTSDAHTVDRWIYQTYCVQGDKFLVGLDTEWQWDHETRDYEVAVLQLCVGRHCLIYQLSHSETTPQSPTYFLSDENA</sequence>
<dbReference type="EMBL" id="JBEDUW010000001">
    <property type="protein sequence ID" value="KAK9947944.1"/>
    <property type="molecule type" value="Genomic_DNA"/>
</dbReference>
<evidence type="ECO:0000256" key="2">
    <source>
        <dbReference type="ARBA" id="ARBA00022801"/>
    </source>
</evidence>
<comment type="caution">
    <text evidence="3">The sequence shown here is derived from an EMBL/GenBank/DDBJ whole genome shotgun (WGS) entry which is preliminary data.</text>
</comment>
<dbReference type="GO" id="GO:0005634">
    <property type="term" value="C:nucleus"/>
    <property type="evidence" value="ECO:0007669"/>
    <property type="project" value="TreeGrafter"/>
</dbReference>
<accession>A0AAW1YFP8</accession>
<keyword evidence="4" id="KW-1185">Reference proteome</keyword>
<dbReference type="PANTHER" id="PTHR13620">
    <property type="entry name" value="3-5 EXONUCLEASE"/>
    <property type="match status" value="1"/>
</dbReference>
<dbReference type="SUPFAM" id="SSF53098">
    <property type="entry name" value="Ribonuclease H-like"/>
    <property type="match status" value="1"/>
</dbReference>
<reference evidence="3 4" key="1">
    <citation type="journal article" date="2023" name="G3 (Bethesda)">
        <title>A chromosome-length genome assembly and annotation of blackberry (Rubus argutus, cv. 'Hillquist').</title>
        <authorList>
            <person name="Bruna T."/>
            <person name="Aryal R."/>
            <person name="Dudchenko O."/>
            <person name="Sargent D.J."/>
            <person name="Mead D."/>
            <person name="Buti M."/>
            <person name="Cavallini A."/>
            <person name="Hytonen T."/>
            <person name="Andres J."/>
            <person name="Pham M."/>
            <person name="Weisz D."/>
            <person name="Mascagni F."/>
            <person name="Usai G."/>
            <person name="Natali L."/>
            <person name="Bassil N."/>
            <person name="Fernandez G.E."/>
            <person name="Lomsadze A."/>
            <person name="Armour M."/>
            <person name="Olukolu B."/>
            <person name="Poorten T."/>
            <person name="Britton C."/>
            <person name="Davik J."/>
            <person name="Ashrafi H."/>
            <person name="Aiden E.L."/>
            <person name="Borodovsky M."/>
            <person name="Worthington M."/>
        </authorList>
    </citation>
    <scope>NUCLEOTIDE SEQUENCE [LARGE SCALE GENOMIC DNA]</scope>
    <source>
        <strain evidence="3">PI 553951</strain>
    </source>
</reference>
<evidence type="ECO:0008006" key="5">
    <source>
        <dbReference type="Google" id="ProtNLM"/>
    </source>
</evidence>
<dbReference type="GO" id="GO:0003676">
    <property type="term" value="F:nucleic acid binding"/>
    <property type="evidence" value="ECO:0007669"/>
    <property type="project" value="InterPro"/>
</dbReference>
<dbReference type="InterPro" id="IPR051132">
    <property type="entry name" value="3-5_Exonuclease_domain"/>
</dbReference>
<protein>
    <recommendedName>
        <fullName evidence="5">3'-5' exonuclease domain-containing protein</fullName>
    </recommendedName>
</protein>
<dbReference type="GO" id="GO:0005737">
    <property type="term" value="C:cytoplasm"/>
    <property type="evidence" value="ECO:0007669"/>
    <property type="project" value="TreeGrafter"/>
</dbReference>
<organism evidence="3 4">
    <name type="scientific">Rubus argutus</name>
    <name type="common">Southern blackberry</name>
    <dbReference type="NCBI Taxonomy" id="59490"/>
    <lineage>
        <taxon>Eukaryota</taxon>
        <taxon>Viridiplantae</taxon>
        <taxon>Streptophyta</taxon>
        <taxon>Embryophyta</taxon>
        <taxon>Tracheophyta</taxon>
        <taxon>Spermatophyta</taxon>
        <taxon>Magnoliopsida</taxon>
        <taxon>eudicotyledons</taxon>
        <taxon>Gunneridae</taxon>
        <taxon>Pentapetalae</taxon>
        <taxon>rosids</taxon>
        <taxon>fabids</taxon>
        <taxon>Rosales</taxon>
        <taxon>Rosaceae</taxon>
        <taxon>Rosoideae</taxon>
        <taxon>Rosoideae incertae sedis</taxon>
        <taxon>Rubus</taxon>
    </lineage>
</organism>
<evidence type="ECO:0000313" key="4">
    <source>
        <dbReference type="Proteomes" id="UP001457282"/>
    </source>
</evidence>
<dbReference type="Proteomes" id="UP001457282">
    <property type="component" value="Unassembled WGS sequence"/>
</dbReference>
<evidence type="ECO:0000313" key="3">
    <source>
        <dbReference type="EMBL" id="KAK9947944.1"/>
    </source>
</evidence>
<keyword evidence="1" id="KW-0540">Nuclease</keyword>
<keyword evidence="2" id="KW-0378">Hydrolase</keyword>
<dbReference type="InterPro" id="IPR012337">
    <property type="entry name" value="RNaseH-like_sf"/>
</dbReference>
<dbReference type="GO" id="GO:0008408">
    <property type="term" value="F:3'-5' exonuclease activity"/>
    <property type="evidence" value="ECO:0007669"/>
    <property type="project" value="TreeGrafter"/>
</dbReference>
<evidence type="ECO:0000256" key="1">
    <source>
        <dbReference type="ARBA" id="ARBA00022722"/>
    </source>
</evidence>
<name>A0AAW1YFP8_RUBAR</name>
<proteinExistence type="predicted"/>
<gene>
    <name evidence="3" type="ORF">M0R45_003539</name>
</gene>